<dbReference type="EMBL" id="JABFTP020000165">
    <property type="protein sequence ID" value="KAL3284726.1"/>
    <property type="molecule type" value="Genomic_DNA"/>
</dbReference>
<protein>
    <submittedName>
        <fullName evidence="1">Uncharacterized protein</fullName>
    </submittedName>
</protein>
<proteinExistence type="predicted"/>
<sequence>YSNLDICPPVDFINNYTAYPQIPRCYYGALCIYFGFYSKKFKGIWYKMVQTSEPLLMDNCRLIIFNTIFSRRYLCNVLILPAGRDREGYGDGGYGGSYGGGPGGGGGGCSYDSAYPPIPQQRRNFGSGGFGGGPRISAGPGGRKFQFQQNQRAQLVGNNCQ</sequence>
<reference evidence="1 2" key="1">
    <citation type="journal article" date="2021" name="BMC Biol.">
        <title>Horizontally acquired antibacterial genes associated with adaptive radiation of ladybird beetles.</title>
        <authorList>
            <person name="Li H.S."/>
            <person name="Tang X.F."/>
            <person name="Huang Y.H."/>
            <person name="Xu Z.Y."/>
            <person name="Chen M.L."/>
            <person name="Du X.Y."/>
            <person name="Qiu B.Y."/>
            <person name="Chen P.T."/>
            <person name="Zhang W."/>
            <person name="Slipinski A."/>
            <person name="Escalona H.E."/>
            <person name="Waterhouse R.M."/>
            <person name="Zwick A."/>
            <person name="Pang H."/>
        </authorList>
    </citation>
    <scope>NUCLEOTIDE SEQUENCE [LARGE SCALE GENOMIC DNA]</scope>
    <source>
        <strain evidence="1">SYSU2018</strain>
    </source>
</reference>
<organism evidence="1 2">
    <name type="scientific">Cryptolaemus montrouzieri</name>
    <dbReference type="NCBI Taxonomy" id="559131"/>
    <lineage>
        <taxon>Eukaryota</taxon>
        <taxon>Metazoa</taxon>
        <taxon>Ecdysozoa</taxon>
        <taxon>Arthropoda</taxon>
        <taxon>Hexapoda</taxon>
        <taxon>Insecta</taxon>
        <taxon>Pterygota</taxon>
        <taxon>Neoptera</taxon>
        <taxon>Endopterygota</taxon>
        <taxon>Coleoptera</taxon>
        <taxon>Polyphaga</taxon>
        <taxon>Cucujiformia</taxon>
        <taxon>Coccinelloidea</taxon>
        <taxon>Coccinellidae</taxon>
        <taxon>Scymninae</taxon>
        <taxon>Scymnini</taxon>
        <taxon>Cryptolaemus</taxon>
    </lineage>
</organism>
<dbReference type="AlphaFoldDB" id="A0ABD2P231"/>
<keyword evidence="2" id="KW-1185">Reference proteome</keyword>
<accession>A0ABD2P231</accession>
<comment type="caution">
    <text evidence="1">The sequence shown here is derived from an EMBL/GenBank/DDBJ whole genome shotgun (WGS) entry which is preliminary data.</text>
</comment>
<name>A0ABD2P231_9CUCU</name>
<evidence type="ECO:0000313" key="1">
    <source>
        <dbReference type="EMBL" id="KAL3284726.1"/>
    </source>
</evidence>
<gene>
    <name evidence="1" type="ORF">HHI36_018872</name>
</gene>
<dbReference type="Proteomes" id="UP001516400">
    <property type="component" value="Unassembled WGS sequence"/>
</dbReference>
<evidence type="ECO:0000313" key="2">
    <source>
        <dbReference type="Proteomes" id="UP001516400"/>
    </source>
</evidence>
<feature type="non-terminal residue" evidence="1">
    <location>
        <position position="1"/>
    </location>
</feature>